<name>A0A9D2D4H9_9FIRM</name>
<gene>
    <name evidence="2" type="ORF">IAA08_10150</name>
</gene>
<dbReference type="CDD" id="cd04301">
    <property type="entry name" value="NAT_SF"/>
    <property type="match status" value="1"/>
</dbReference>
<reference evidence="2" key="1">
    <citation type="journal article" date="2021" name="PeerJ">
        <title>Extensive microbial diversity within the chicken gut microbiome revealed by metagenomics and culture.</title>
        <authorList>
            <person name="Gilroy R."/>
            <person name="Ravi A."/>
            <person name="Getino M."/>
            <person name="Pursley I."/>
            <person name="Horton D.L."/>
            <person name="Alikhan N.F."/>
            <person name="Baker D."/>
            <person name="Gharbi K."/>
            <person name="Hall N."/>
            <person name="Watson M."/>
            <person name="Adriaenssens E.M."/>
            <person name="Foster-Nyarko E."/>
            <person name="Jarju S."/>
            <person name="Secka A."/>
            <person name="Antonio M."/>
            <person name="Oren A."/>
            <person name="Chaudhuri R.R."/>
            <person name="La Ragione R."/>
            <person name="Hildebrand F."/>
            <person name="Pallen M.J."/>
        </authorList>
    </citation>
    <scope>NUCLEOTIDE SEQUENCE</scope>
    <source>
        <strain evidence="2">CHK192-9172</strain>
    </source>
</reference>
<feature type="domain" description="N-acetyltransferase" evidence="1">
    <location>
        <begin position="1"/>
        <end position="152"/>
    </location>
</feature>
<proteinExistence type="predicted"/>
<evidence type="ECO:0000313" key="3">
    <source>
        <dbReference type="Proteomes" id="UP000824024"/>
    </source>
</evidence>
<dbReference type="GO" id="GO:0016747">
    <property type="term" value="F:acyltransferase activity, transferring groups other than amino-acyl groups"/>
    <property type="evidence" value="ECO:0007669"/>
    <property type="project" value="InterPro"/>
</dbReference>
<dbReference type="PROSITE" id="PS51186">
    <property type="entry name" value="GNAT"/>
    <property type="match status" value="1"/>
</dbReference>
<dbReference type="EMBL" id="DXCH01000274">
    <property type="protein sequence ID" value="HIZ08280.1"/>
    <property type="molecule type" value="Genomic_DNA"/>
</dbReference>
<sequence length="152" mass="18111">MYKIRKLDAETCRKYFEELSVFYYNNSIVGSCEYGFTMEKAKEKIEGMISYLEEGKAVTYGAFDEDKIIGYAWAYVYPFRQEERIYFNEMHVLDEYRSHGIGSQFLQCIENEGRERSLPAIYLHAEGHNEKAIKLYLRKGYEIERLQFRKAL</sequence>
<evidence type="ECO:0000313" key="2">
    <source>
        <dbReference type="EMBL" id="HIZ08280.1"/>
    </source>
</evidence>
<dbReference type="Pfam" id="PF00583">
    <property type="entry name" value="Acetyltransf_1"/>
    <property type="match status" value="1"/>
</dbReference>
<organism evidence="2 3">
    <name type="scientific">Candidatus Eubacterium avistercoris</name>
    <dbReference type="NCBI Taxonomy" id="2838567"/>
    <lineage>
        <taxon>Bacteria</taxon>
        <taxon>Bacillati</taxon>
        <taxon>Bacillota</taxon>
        <taxon>Clostridia</taxon>
        <taxon>Eubacteriales</taxon>
        <taxon>Eubacteriaceae</taxon>
        <taxon>Eubacterium</taxon>
    </lineage>
</organism>
<dbReference type="Proteomes" id="UP000824024">
    <property type="component" value="Unassembled WGS sequence"/>
</dbReference>
<comment type="caution">
    <text evidence="2">The sequence shown here is derived from an EMBL/GenBank/DDBJ whole genome shotgun (WGS) entry which is preliminary data.</text>
</comment>
<evidence type="ECO:0000259" key="1">
    <source>
        <dbReference type="PROSITE" id="PS51186"/>
    </source>
</evidence>
<accession>A0A9D2D4H9</accession>
<dbReference type="SUPFAM" id="SSF55729">
    <property type="entry name" value="Acyl-CoA N-acyltransferases (Nat)"/>
    <property type="match status" value="1"/>
</dbReference>
<dbReference type="InterPro" id="IPR016181">
    <property type="entry name" value="Acyl_CoA_acyltransferase"/>
</dbReference>
<protein>
    <submittedName>
        <fullName evidence="2">GNAT family N-acetyltransferase</fullName>
    </submittedName>
</protein>
<dbReference type="PANTHER" id="PTHR42919:SF35">
    <property type="entry name" value="N-ACETYLTRANSFERASE DOMAIN-CONTAINING PROTEIN"/>
    <property type="match status" value="1"/>
</dbReference>
<dbReference type="InterPro" id="IPR000182">
    <property type="entry name" value="GNAT_dom"/>
</dbReference>
<dbReference type="Gene3D" id="3.40.630.30">
    <property type="match status" value="1"/>
</dbReference>
<dbReference type="AlphaFoldDB" id="A0A9D2D4H9"/>
<dbReference type="PANTHER" id="PTHR42919">
    <property type="entry name" value="N-ALPHA-ACETYLTRANSFERASE"/>
    <property type="match status" value="1"/>
</dbReference>
<dbReference type="InterPro" id="IPR051556">
    <property type="entry name" value="N-term/lysine_N-AcTrnsfr"/>
</dbReference>
<dbReference type="PROSITE" id="PS51257">
    <property type="entry name" value="PROKAR_LIPOPROTEIN"/>
    <property type="match status" value="1"/>
</dbReference>
<reference evidence="2" key="2">
    <citation type="submission" date="2021-04" db="EMBL/GenBank/DDBJ databases">
        <authorList>
            <person name="Gilroy R."/>
        </authorList>
    </citation>
    <scope>NUCLEOTIDE SEQUENCE</scope>
    <source>
        <strain evidence="2">CHK192-9172</strain>
    </source>
</reference>